<feature type="repeat" description="ANK" evidence="12">
    <location>
        <begin position="171"/>
        <end position="203"/>
    </location>
</feature>
<feature type="region of interest" description="Disordered" evidence="13">
    <location>
        <begin position="415"/>
        <end position="465"/>
    </location>
</feature>
<dbReference type="AlphaFoldDB" id="A0A8X6T324"/>
<evidence type="ECO:0000256" key="5">
    <source>
        <dbReference type="ARBA" id="ARBA00022537"/>
    </source>
</evidence>
<evidence type="ECO:0000256" key="10">
    <source>
        <dbReference type="ARBA" id="ARBA00023043"/>
    </source>
</evidence>
<evidence type="ECO:0000256" key="6">
    <source>
        <dbReference type="ARBA" id="ARBA00022656"/>
    </source>
</evidence>
<sequence length="686" mass="74830">MEFDKKLFLAVKRGSIAEFRACITQDSDVNASNEDGEKLIHVAAQLGRQNIIDELIIRHGVDVNDLDAQGCTPLYHAAKCGRTNTLIRLADKYCADVNKANKEGVSPVHVAASKGCLGIVKFLIEKKEVSPNYADENRWTPLHFAAGGRNCLKTVMFLVEKGAITNIENASGRAPIHIAAINGCDNNIEFLLAKGVDVNDVDREGHTALYHAAWNGWGRTMSFLLERGAVGIDVSGRDLKPLYNALEEDYLEIVEFFVGGGRVRVDDYDARHRTLLYRIVERGNLEVAKLIINRSNNTNEKVDDTDEIVKIARYLLDEGADIGYQDDNGETPLSIAIKFRNMQSSSLMDCSATKSPPYNSQDIADKISDLELGLNDLTVSGANETNRDSQTLSHFSTEESSLAVGGAFFNSRTSLKSDGRVNNTSTSAGSSTPASTSGFTSDSNISEGDKITNSSSKPSSAFGGARQKELVQPLSTSMPDNSETQNSIYVSLGNAVKSGTVKKVQSLIGECQDINKTYEKGNTLLHFAIERVHVSIFRVLMKNGANHSSCNEEGDTPLHFVGRSNKLKLVKQLNDMAKELIKGGADPDFCNKEGDTPLHLAVKGGLLPVVETLLENGATVNVKNKAKERPLDLVGTGPNSKGIKDLLLKFCKKQFKPTSTFFERERERRSIQSGGLQPPTHEASRS</sequence>
<reference evidence="14" key="1">
    <citation type="submission" date="2020-08" db="EMBL/GenBank/DDBJ databases">
        <title>Multicomponent nature underlies the extraordinary mechanical properties of spider dragline silk.</title>
        <authorList>
            <person name="Kono N."/>
            <person name="Nakamura H."/>
            <person name="Mori M."/>
            <person name="Yoshida Y."/>
            <person name="Ohtoshi R."/>
            <person name="Malay A.D."/>
            <person name="Moran D.A.P."/>
            <person name="Tomita M."/>
            <person name="Numata K."/>
            <person name="Arakawa K."/>
        </authorList>
    </citation>
    <scope>NUCLEOTIDE SEQUENCE</scope>
</reference>
<dbReference type="OrthoDB" id="20872at2759"/>
<proteinExistence type="predicted"/>
<name>A0A8X6T324_NEPPI</name>
<dbReference type="PROSITE" id="PS50088">
    <property type="entry name" value="ANK_REPEAT"/>
    <property type="match status" value="8"/>
</dbReference>
<feature type="region of interest" description="Disordered" evidence="13">
    <location>
        <begin position="662"/>
        <end position="686"/>
    </location>
</feature>
<dbReference type="Proteomes" id="UP000887013">
    <property type="component" value="Unassembled WGS sequence"/>
</dbReference>
<evidence type="ECO:0000256" key="3">
    <source>
        <dbReference type="ARBA" id="ARBA00022483"/>
    </source>
</evidence>
<evidence type="ECO:0000313" key="15">
    <source>
        <dbReference type="Proteomes" id="UP000887013"/>
    </source>
</evidence>
<evidence type="ECO:0000256" key="1">
    <source>
        <dbReference type="ARBA" id="ARBA00004175"/>
    </source>
</evidence>
<keyword evidence="4" id="KW-0964">Secreted</keyword>
<feature type="non-terminal residue" evidence="14">
    <location>
        <position position="686"/>
    </location>
</feature>
<keyword evidence="3" id="KW-0268">Exocytosis</keyword>
<evidence type="ECO:0000256" key="11">
    <source>
        <dbReference type="ARBA" id="ARBA00023298"/>
    </source>
</evidence>
<dbReference type="GO" id="GO:0090729">
    <property type="term" value="F:toxin activity"/>
    <property type="evidence" value="ECO:0007669"/>
    <property type="project" value="UniProtKB-KW"/>
</dbReference>
<dbReference type="PANTHER" id="PTHR24123">
    <property type="entry name" value="ANKYRIN REPEAT-CONTAINING"/>
    <property type="match status" value="1"/>
</dbReference>
<feature type="repeat" description="ANK" evidence="12">
    <location>
        <begin position="103"/>
        <end position="126"/>
    </location>
</feature>
<comment type="subcellular location">
    <subcellularLocation>
        <location evidence="2">Secreted</location>
    </subcellularLocation>
    <subcellularLocation>
        <location evidence="1">Target cell membrane</location>
    </subcellularLocation>
</comment>
<dbReference type="PRINTS" id="PR01415">
    <property type="entry name" value="ANKYRIN"/>
</dbReference>
<dbReference type="SMART" id="SM00248">
    <property type="entry name" value="ANK"/>
    <property type="match status" value="11"/>
</dbReference>
<keyword evidence="11" id="KW-1053">Target membrane</keyword>
<evidence type="ECO:0000256" key="8">
    <source>
        <dbReference type="ARBA" id="ARBA00022737"/>
    </source>
</evidence>
<dbReference type="SUPFAM" id="SSF48403">
    <property type="entry name" value="Ankyrin repeat"/>
    <property type="match status" value="2"/>
</dbReference>
<dbReference type="InterPro" id="IPR002110">
    <property type="entry name" value="Ankyrin_rpt"/>
</dbReference>
<protein>
    <submittedName>
        <fullName evidence="14">Uncharacterized protein</fullName>
    </submittedName>
</protein>
<dbReference type="GO" id="GO:0044231">
    <property type="term" value="C:host cell presynaptic membrane"/>
    <property type="evidence" value="ECO:0007669"/>
    <property type="project" value="UniProtKB-KW"/>
</dbReference>
<feature type="repeat" description="ANK" evidence="12">
    <location>
        <begin position="69"/>
        <end position="102"/>
    </location>
</feature>
<keyword evidence="9" id="KW-0638">Presynaptic neurotoxin</keyword>
<evidence type="ECO:0000256" key="4">
    <source>
        <dbReference type="ARBA" id="ARBA00022525"/>
    </source>
</evidence>
<dbReference type="PANTHER" id="PTHR24123:SF33">
    <property type="entry name" value="PROTEIN HOS4"/>
    <property type="match status" value="1"/>
</dbReference>
<dbReference type="InterPro" id="IPR051165">
    <property type="entry name" value="Multifunctional_ANK_Repeat"/>
</dbReference>
<dbReference type="Gene3D" id="1.25.40.20">
    <property type="entry name" value="Ankyrin repeat-containing domain"/>
    <property type="match status" value="3"/>
</dbReference>
<feature type="repeat" description="ANK" evidence="12">
    <location>
        <begin position="35"/>
        <end position="68"/>
    </location>
</feature>
<dbReference type="InterPro" id="IPR036770">
    <property type="entry name" value="Ankyrin_rpt-contain_sf"/>
</dbReference>
<evidence type="ECO:0000256" key="9">
    <source>
        <dbReference type="ARBA" id="ARBA00023028"/>
    </source>
</evidence>
<dbReference type="GO" id="GO:0044218">
    <property type="term" value="C:other organism cell membrane"/>
    <property type="evidence" value="ECO:0007669"/>
    <property type="project" value="UniProtKB-KW"/>
</dbReference>
<feature type="repeat" description="ANK" evidence="12">
    <location>
        <begin position="553"/>
        <end position="592"/>
    </location>
</feature>
<evidence type="ECO:0000256" key="2">
    <source>
        <dbReference type="ARBA" id="ARBA00004613"/>
    </source>
</evidence>
<feature type="repeat" description="ANK" evidence="12">
    <location>
        <begin position="593"/>
        <end position="625"/>
    </location>
</feature>
<evidence type="ECO:0000256" key="13">
    <source>
        <dbReference type="SAM" id="MobiDB-lite"/>
    </source>
</evidence>
<feature type="repeat" description="ANK" evidence="12">
    <location>
        <begin position="520"/>
        <end position="552"/>
    </location>
</feature>
<keyword evidence="6" id="KW-0800">Toxin</keyword>
<keyword evidence="15" id="KW-1185">Reference proteome</keyword>
<feature type="compositionally biased region" description="Polar residues" evidence="13">
    <location>
        <begin position="442"/>
        <end position="459"/>
    </location>
</feature>
<keyword evidence="8" id="KW-0677">Repeat</keyword>
<evidence type="ECO:0000256" key="12">
    <source>
        <dbReference type="PROSITE-ProRule" id="PRU00023"/>
    </source>
</evidence>
<dbReference type="GO" id="GO:0006887">
    <property type="term" value="P:exocytosis"/>
    <property type="evidence" value="ECO:0007669"/>
    <property type="project" value="UniProtKB-KW"/>
</dbReference>
<gene>
    <name evidence="14" type="ORF">NPIL_366201</name>
</gene>
<keyword evidence="11" id="KW-0472">Membrane</keyword>
<feature type="repeat" description="ANK" evidence="12">
    <location>
        <begin position="137"/>
        <end position="170"/>
    </location>
</feature>
<keyword evidence="5" id="KW-1052">Target cell membrane</keyword>
<dbReference type="EMBL" id="BMAW01095566">
    <property type="protein sequence ID" value="GFS70764.1"/>
    <property type="molecule type" value="Genomic_DNA"/>
</dbReference>
<keyword evidence="7" id="KW-0528">Neurotoxin</keyword>
<dbReference type="GO" id="GO:0005576">
    <property type="term" value="C:extracellular region"/>
    <property type="evidence" value="ECO:0007669"/>
    <property type="project" value="UniProtKB-SubCell"/>
</dbReference>
<dbReference type="Pfam" id="PF12796">
    <property type="entry name" value="Ank_2"/>
    <property type="match status" value="3"/>
</dbReference>
<feature type="compositionally biased region" description="Low complexity" evidence="13">
    <location>
        <begin position="424"/>
        <end position="441"/>
    </location>
</feature>
<evidence type="ECO:0000313" key="14">
    <source>
        <dbReference type="EMBL" id="GFS70764.1"/>
    </source>
</evidence>
<comment type="caution">
    <text evidence="14">The sequence shown here is derived from an EMBL/GenBank/DDBJ whole genome shotgun (WGS) entry which is preliminary data.</text>
</comment>
<evidence type="ECO:0000256" key="7">
    <source>
        <dbReference type="ARBA" id="ARBA00022699"/>
    </source>
</evidence>
<accession>A0A8X6T324</accession>
<dbReference type="PROSITE" id="PS50297">
    <property type="entry name" value="ANK_REP_REGION"/>
    <property type="match status" value="5"/>
</dbReference>
<keyword evidence="10 12" id="KW-0040">ANK repeat</keyword>
<organism evidence="14 15">
    <name type="scientific">Nephila pilipes</name>
    <name type="common">Giant wood spider</name>
    <name type="synonym">Nephila maculata</name>
    <dbReference type="NCBI Taxonomy" id="299642"/>
    <lineage>
        <taxon>Eukaryota</taxon>
        <taxon>Metazoa</taxon>
        <taxon>Ecdysozoa</taxon>
        <taxon>Arthropoda</taxon>
        <taxon>Chelicerata</taxon>
        <taxon>Arachnida</taxon>
        <taxon>Araneae</taxon>
        <taxon>Araneomorphae</taxon>
        <taxon>Entelegynae</taxon>
        <taxon>Araneoidea</taxon>
        <taxon>Nephilidae</taxon>
        <taxon>Nephila</taxon>
    </lineage>
</organism>
<dbReference type="Pfam" id="PF13637">
    <property type="entry name" value="Ank_4"/>
    <property type="match status" value="2"/>
</dbReference>